<protein>
    <submittedName>
        <fullName evidence="4">NADPH2:quinone reductase</fullName>
        <ecNumber evidence="4">1.6.5.5</ecNumber>
    </submittedName>
</protein>
<dbReference type="PROSITE" id="PS01162">
    <property type="entry name" value="QOR_ZETA_CRYSTAL"/>
    <property type="match status" value="1"/>
</dbReference>
<dbReference type="EMBL" id="JACGXN010000013">
    <property type="protein sequence ID" value="MBA8881288.1"/>
    <property type="molecule type" value="Genomic_DNA"/>
</dbReference>
<dbReference type="GO" id="GO:0070402">
    <property type="term" value="F:NADPH binding"/>
    <property type="evidence" value="ECO:0007669"/>
    <property type="project" value="TreeGrafter"/>
</dbReference>
<dbReference type="PANTHER" id="PTHR48106">
    <property type="entry name" value="QUINONE OXIDOREDUCTASE PIG3-RELATED"/>
    <property type="match status" value="1"/>
</dbReference>
<dbReference type="GO" id="GO:0005829">
    <property type="term" value="C:cytosol"/>
    <property type="evidence" value="ECO:0007669"/>
    <property type="project" value="TreeGrafter"/>
</dbReference>
<dbReference type="EC" id="1.6.5.5" evidence="4"/>
<reference evidence="4 5" key="1">
    <citation type="submission" date="2020-07" db="EMBL/GenBank/DDBJ databases">
        <title>Genomic Encyclopedia of Type Strains, Phase IV (KMG-V): Genome sequencing to study the core and pangenomes of soil and plant-associated prokaryotes.</title>
        <authorList>
            <person name="Whitman W."/>
        </authorList>
    </citation>
    <scope>NUCLEOTIDE SEQUENCE [LARGE SCALE GENOMIC DNA]</scope>
    <source>
        <strain evidence="4 5">AN3</strain>
    </source>
</reference>
<dbReference type="Gene3D" id="3.40.50.720">
    <property type="entry name" value="NAD(P)-binding Rossmann-like Domain"/>
    <property type="match status" value="1"/>
</dbReference>
<dbReference type="Gene3D" id="3.90.180.10">
    <property type="entry name" value="Medium-chain alcohol dehydrogenases, catalytic domain"/>
    <property type="match status" value="1"/>
</dbReference>
<dbReference type="GO" id="GO:0008270">
    <property type="term" value="F:zinc ion binding"/>
    <property type="evidence" value="ECO:0007669"/>
    <property type="project" value="InterPro"/>
</dbReference>
<dbReference type="GO" id="GO:0003960">
    <property type="term" value="F:quinone reductase (NADPH) activity"/>
    <property type="evidence" value="ECO:0007669"/>
    <property type="project" value="UniProtKB-EC"/>
</dbReference>
<dbReference type="InterPro" id="IPR013149">
    <property type="entry name" value="ADH-like_C"/>
</dbReference>
<evidence type="ECO:0000313" key="5">
    <source>
        <dbReference type="Proteomes" id="UP000549052"/>
    </source>
</evidence>
<dbReference type="InterPro" id="IPR036291">
    <property type="entry name" value="NAD(P)-bd_dom_sf"/>
</dbReference>
<evidence type="ECO:0000256" key="1">
    <source>
        <dbReference type="ARBA" id="ARBA00022857"/>
    </source>
</evidence>
<dbReference type="Proteomes" id="UP000549052">
    <property type="component" value="Unassembled WGS sequence"/>
</dbReference>
<dbReference type="SUPFAM" id="SSF50129">
    <property type="entry name" value="GroES-like"/>
    <property type="match status" value="1"/>
</dbReference>
<feature type="domain" description="Enoyl reductase (ER)" evidence="3">
    <location>
        <begin position="12"/>
        <end position="324"/>
    </location>
</feature>
<dbReference type="AlphaFoldDB" id="A0A839ESX3"/>
<dbReference type="FunFam" id="3.40.50.720:FF:000053">
    <property type="entry name" value="Quinone oxidoreductase 1"/>
    <property type="match status" value="1"/>
</dbReference>
<dbReference type="Pfam" id="PF08240">
    <property type="entry name" value="ADH_N"/>
    <property type="match status" value="1"/>
</dbReference>
<gene>
    <name evidence="4" type="ORF">FHW16_005026</name>
</gene>
<sequence>MMVKAIRIHQTGGPEALVYEDVAIGEPGPGEVRMRNEAIGLNFIDVYFRTGLYPSPSGLPLIPGNEGAGVVLSVGPGVTDVKPGDRVAYVNPIGAYAEERIMPVDRLVKVPDAISSQQAGSMMLKGMTAYYLLRETYPVKKGDTILFHAAAGGVGLIAGQWAKHLGATVIGTAGSDEKVKLALQNGFDHVINYRTENFVERVKEITGGKGVDVVYDSVGKDTFDGSLDCLRPRGMIVCFGQSSGPVAPFDLGILSRKGSLYLTRPTLFVYVAARAALENAARELFAQVESGVVRIDIGQTYALKDAATAHRDLEARKTTGTTVLIP</sequence>
<dbReference type="InterPro" id="IPR002364">
    <property type="entry name" value="Quin_OxRdtase/zeta-crystal_CS"/>
</dbReference>
<dbReference type="InterPro" id="IPR047618">
    <property type="entry name" value="QOR-like"/>
</dbReference>
<keyword evidence="2 4" id="KW-0560">Oxidoreductase</keyword>
<dbReference type="SMART" id="SM00829">
    <property type="entry name" value="PKS_ER"/>
    <property type="match status" value="1"/>
</dbReference>
<dbReference type="GO" id="GO:0035925">
    <property type="term" value="F:mRNA 3'-UTR AU-rich region binding"/>
    <property type="evidence" value="ECO:0007669"/>
    <property type="project" value="TreeGrafter"/>
</dbReference>
<keyword evidence="5" id="KW-1185">Reference proteome</keyword>
<dbReference type="SUPFAM" id="SSF51735">
    <property type="entry name" value="NAD(P)-binding Rossmann-fold domains"/>
    <property type="match status" value="1"/>
</dbReference>
<dbReference type="CDD" id="cd05286">
    <property type="entry name" value="QOR2"/>
    <property type="match status" value="1"/>
</dbReference>
<accession>A0A839ESX3</accession>
<comment type="caution">
    <text evidence="4">The sequence shown here is derived from an EMBL/GenBank/DDBJ whole genome shotgun (WGS) entry which is preliminary data.</text>
</comment>
<organism evidence="4 5">
    <name type="scientific">Phyllobacterium myrsinacearum</name>
    <dbReference type="NCBI Taxonomy" id="28101"/>
    <lineage>
        <taxon>Bacteria</taxon>
        <taxon>Pseudomonadati</taxon>
        <taxon>Pseudomonadota</taxon>
        <taxon>Alphaproteobacteria</taxon>
        <taxon>Hyphomicrobiales</taxon>
        <taxon>Phyllobacteriaceae</taxon>
        <taxon>Phyllobacterium</taxon>
    </lineage>
</organism>
<keyword evidence="1" id="KW-0521">NADP</keyword>
<name>A0A839ESX3_9HYPH</name>
<proteinExistence type="predicted"/>
<dbReference type="NCBIfam" id="NF008024">
    <property type="entry name" value="PRK10754.1"/>
    <property type="match status" value="1"/>
</dbReference>
<dbReference type="Pfam" id="PF00107">
    <property type="entry name" value="ADH_zinc_N"/>
    <property type="match status" value="1"/>
</dbReference>
<evidence type="ECO:0000313" key="4">
    <source>
        <dbReference type="EMBL" id="MBA8881288.1"/>
    </source>
</evidence>
<dbReference type="InterPro" id="IPR011032">
    <property type="entry name" value="GroES-like_sf"/>
</dbReference>
<dbReference type="InterPro" id="IPR020843">
    <property type="entry name" value="ER"/>
</dbReference>
<evidence type="ECO:0000256" key="2">
    <source>
        <dbReference type="ARBA" id="ARBA00023002"/>
    </source>
</evidence>
<dbReference type="PANTHER" id="PTHR48106:SF13">
    <property type="entry name" value="QUINONE OXIDOREDUCTASE-RELATED"/>
    <property type="match status" value="1"/>
</dbReference>
<evidence type="ECO:0000259" key="3">
    <source>
        <dbReference type="SMART" id="SM00829"/>
    </source>
</evidence>
<dbReference type="InterPro" id="IPR013154">
    <property type="entry name" value="ADH-like_N"/>
</dbReference>